<dbReference type="CDD" id="cd09851">
    <property type="entry name" value="HTLV-1-like_HR1-HR2"/>
    <property type="match status" value="1"/>
</dbReference>
<dbReference type="PROSITE" id="PS51257">
    <property type="entry name" value="PROKAR_LIPOPROTEIN"/>
    <property type="match status" value="1"/>
</dbReference>
<dbReference type="Gene3D" id="1.10.287.210">
    <property type="match status" value="1"/>
</dbReference>
<proteinExistence type="predicted"/>
<gene>
    <name evidence="4" type="primary">LOC118238982</name>
</gene>
<keyword evidence="1" id="KW-0812">Transmembrane</keyword>
<keyword evidence="2" id="KW-0732">Signal</keyword>
<dbReference type="Pfam" id="PF00429">
    <property type="entry name" value="TLV_coat"/>
    <property type="match status" value="1"/>
</dbReference>
<organism evidence="3 4">
    <name type="scientific">Cricetulus griseus</name>
    <name type="common">Chinese hamster</name>
    <name type="synonym">Cricetulus barabensis griseus</name>
    <dbReference type="NCBI Taxonomy" id="10029"/>
    <lineage>
        <taxon>Eukaryota</taxon>
        <taxon>Metazoa</taxon>
        <taxon>Chordata</taxon>
        <taxon>Craniata</taxon>
        <taxon>Vertebrata</taxon>
        <taxon>Euteleostomi</taxon>
        <taxon>Mammalia</taxon>
        <taxon>Eutheria</taxon>
        <taxon>Euarchontoglires</taxon>
        <taxon>Glires</taxon>
        <taxon>Rodentia</taxon>
        <taxon>Myomorpha</taxon>
        <taxon>Muroidea</taxon>
        <taxon>Cricetidae</taxon>
        <taxon>Cricetinae</taxon>
        <taxon>Cricetulus</taxon>
    </lineage>
</organism>
<dbReference type="SUPFAM" id="SSF58069">
    <property type="entry name" value="Virus ectodomain"/>
    <property type="match status" value="1"/>
</dbReference>
<keyword evidence="1" id="KW-1133">Transmembrane helix</keyword>
<dbReference type="RefSeq" id="XP_035301790.1">
    <property type="nucleotide sequence ID" value="XM_035445899.1"/>
</dbReference>
<keyword evidence="1" id="KW-0472">Membrane</keyword>
<reference evidence="4" key="3">
    <citation type="submission" date="2025-08" db="UniProtKB">
        <authorList>
            <consortium name="RefSeq"/>
        </authorList>
    </citation>
    <scope>IDENTIFICATION</scope>
    <source>
        <strain evidence="4">17A/GY</strain>
        <tissue evidence="4">Liver</tissue>
    </source>
</reference>
<accession>A0A9J7GZP1</accession>
<dbReference type="GeneID" id="118238982"/>
<reference evidence="3" key="1">
    <citation type="journal article" date="2018" name="Biotechnol. Bioeng.">
        <title>A reference genome of the Chinese hamster based on a hybrid assembly strategy.</title>
        <authorList>
            <person name="Rupp O."/>
            <person name="MacDonald M.L."/>
            <person name="Li S."/>
            <person name="Dhiman H."/>
            <person name="Polson S."/>
            <person name="Griep S."/>
            <person name="Heffner K."/>
            <person name="Hernandez I."/>
            <person name="Brinkrolf K."/>
            <person name="Jadhav V."/>
            <person name="Samoudi M."/>
            <person name="Hao H."/>
            <person name="Kingham B."/>
            <person name="Goesmann A."/>
            <person name="Betenbaugh M.J."/>
            <person name="Lewis N.E."/>
            <person name="Borth N."/>
            <person name="Lee K.H."/>
        </authorList>
    </citation>
    <scope>NUCLEOTIDE SEQUENCE [LARGE SCALE GENOMIC DNA]</scope>
    <source>
        <strain evidence="3">17A/GY</strain>
    </source>
</reference>
<dbReference type="SUPFAM" id="SSF49830">
    <property type="entry name" value="ENV polyprotein, receptor-binding domain"/>
    <property type="match status" value="1"/>
</dbReference>
<sequence>MDRTPHSKSFKDKTLSYTLLLIGCLFTPHVATNPHRVYNITWKIANLGTGEIANLSTYIGTLHDGFPPLYVDLCDLVGSDWDPSDQEPFPGYGCHHPGGRIGTRSKDFYVCPGHKPTHGCGGPQEGYCARWGCETTGEAYWKPSSSWDFITLKRREIPGYAGKGPWRCGQRACGPCYDSAGGGGFGVCVGGVWGLCFLVFFVLGIVLGACGPCYDSAGGGGFQGATPGGKCNPLILRFTDAGKRTTWDSPKVWGLRLHRAGKDPVTLFSLYRQITPLSQQSVGPNIVIADQRSPTHFQVPKPPTVPKAITPTPGAVTFSPTPDALNIEITRDPPGTRDRLLQLIQEVYQALNFSDPNKTQECWLCLVSRPPYYEGVAILGNYSNQTSAPTSCGAAMQHKLTISEVSGKGLCIGRIPPSHQELCNQIEPLSQDSRYLVAPYGTYWACSTGLTPCVSTTVLNTTIDFCILIELWPKVTYHQPEYVYSVLEKSTRYKREPISFTVALLLGGITVGGIAAGIGTGTVALQGINHFKLLQQAMHTDIQVLEESVSALEKSLTSLSEVVLQNRRGLDLLFLQEGGLCAALKEECCFYADHTGIVRDSMAKLRERLKQRQQLFESQQGWFEGWFAKSPWLTTLISTLMGPLVILFLILIFGPCILNKLTQFIRERLSVVQALVLTQQYHQLQQIDPEYPETSE</sequence>
<evidence type="ECO:0000313" key="4">
    <source>
        <dbReference type="RefSeq" id="XP_035301790.1"/>
    </source>
</evidence>
<dbReference type="InterPro" id="IPR008981">
    <property type="entry name" value="FMuLV_rcpt-bd"/>
</dbReference>
<dbReference type="Proteomes" id="UP001108280">
    <property type="component" value="Chromosome 5"/>
</dbReference>
<protein>
    <submittedName>
        <fullName evidence="4">MLV-related proviral Env polyprotein-like</fullName>
    </submittedName>
</protein>
<feature type="transmembrane region" description="Helical" evidence="1">
    <location>
        <begin position="632"/>
        <end position="658"/>
    </location>
</feature>
<dbReference type="Gene3D" id="3.90.310.10">
    <property type="entry name" value="ENV polyprotein, receptor-binding domain"/>
    <property type="match status" value="1"/>
</dbReference>
<dbReference type="InterPro" id="IPR018154">
    <property type="entry name" value="TLV/ENV_coat_polyprotein"/>
</dbReference>
<feature type="signal peptide" evidence="2">
    <location>
        <begin position="1"/>
        <end position="31"/>
    </location>
</feature>
<feature type="chain" id="PRO_5039938985" evidence="2">
    <location>
        <begin position="32"/>
        <end position="696"/>
    </location>
</feature>
<evidence type="ECO:0000313" key="3">
    <source>
        <dbReference type="Proteomes" id="UP001108280"/>
    </source>
</evidence>
<evidence type="ECO:0000256" key="2">
    <source>
        <dbReference type="SAM" id="SignalP"/>
    </source>
</evidence>
<reference evidence="3" key="2">
    <citation type="journal article" date="2020" name="Biotechnol. Bioeng.">
        <title>Chromosome-scale scaffolds for the Chinese hamster reference genome assembly to facilitate the study of the CHO epigenome.</title>
        <authorList>
            <person name="Hilliard W."/>
            <person name="MacDonald M."/>
            <person name="Lee K.H."/>
        </authorList>
    </citation>
    <scope>NUCLEOTIDE SEQUENCE [LARGE SCALE GENOMIC DNA]</scope>
    <source>
        <strain evidence="3">17A/GY</strain>
    </source>
</reference>
<dbReference type="PANTHER" id="PTHR10424:SF72">
    <property type="entry name" value="BC035947 PROTEIN-RELATED"/>
    <property type="match status" value="1"/>
</dbReference>
<dbReference type="OrthoDB" id="9634693at2759"/>
<dbReference type="KEGG" id="cge:118238982"/>
<dbReference type="PANTHER" id="PTHR10424">
    <property type="entry name" value="VIRAL ENVELOPE PROTEIN"/>
    <property type="match status" value="1"/>
</dbReference>
<dbReference type="AlphaFoldDB" id="A0A9J7GZP1"/>
<evidence type="ECO:0000256" key="1">
    <source>
        <dbReference type="SAM" id="Phobius"/>
    </source>
</evidence>
<name>A0A9J7GZP1_CRIGR</name>
<feature type="transmembrane region" description="Helical" evidence="1">
    <location>
        <begin position="183"/>
        <end position="207"/>
    </location>
</feature>
<feature type="transmembrane region" description="Helical" evidence="1">
    <location>
        <begin position="498"/>
        <end position="525"/>
    </location>
</feature>
<keyword evidence="3" id="KW-1185">Reference proteome</keyword>